<proteinExistence type="predicted"/>
<evidence type="ECO:0000256" key="2">
    <source>
        <dbReference type="ARBA" id="ARBA00022676"/>
    </source>
</evidence>
<feature type="transmembrane region" description="Helical" evidence="5">
    <location>
        <begin position="12"/>
        <end position="29"/>
    </location>
</feature>
<keyword evidence="5" id="KW-0812">Transmembrane</keyword>
<keyword evidence="5" id="KW-1133">Transmembrane helix</keyword>
<organism evidence="7">
    <name type="scientific">Salvia splendens</name>
    <name type="common">Scarlet sage</name>
    <dbReference type="NCBI Taxonomy" id="180675"/>
    <lineage>
        <taxon>Eukaryota</taxon>
        <taxon>Viridiplantae</taxon>
        <taxon>Streptophyta</taxon>
        <taxon>Embryophyta</taxon>
        <taxon>Tracheophyta</taxon>
        <taxon>Spermatophyta</taxon>
        <taxon>Magnoliopsida</taxon>
        <taxon>eudicotyledons</taxon>
        <taxon>Gunneridae</taxon>
        <taxon>Pentapetalae</taxon>
        <taxon>asterids</taxon>
        <taxon>lamiids</taxon>
        <taxon>Lamiales</taxon>
        <taxon>Lamiaceae</taxon>
        <taxon>Nepetoideae</taxon>
        <taxon>Mentheae</taxon>
        <taxon>Salviinae</taxon>
        <taxon>Salvia</taxon>
        <taxon>Salvia subgen. Calosphace</taxon>
        <taxon>core Calosphace</taxon>
    </lineage>
</organism>
<gene>
    <name evidence="7" type="ORF">SASPL_157906</name>
</gene>
<keyword evidence="4" id="KW-0325">Glycoprotein</keyword>
<dbReference type="Pfam" id="PF04577">
    <property type="entry name" value="Glyco_transf_61"/>
    <property type="match status" value="1"/>
</dbReference>
<name>A0A8X8VU68_SALSN</name>
<evidence type="ECO:0000259" key="6">
    <source>
        <dbReference type="Pfam" id="PF04577"/>
    </source>
</evidence>
<evidence type="ECO:0000313" key="8">
    <source>
        <dbReference type="Proteomes" id="UP000298416"/>
    </source>
</evidence>
<evidence type="ECO:0000313" key="7">
    <source>
        <dbReference type="EMBL" id="KAG6382426.1"/>
    </source>
</evidence>
<dbReference type="EMBL" id="PNBA02001090">
    <property type="protein sequence ID" value="KAG6382426.1"/>
    <property type="molecule type" value="Genomic_DNA"/>
</dbReference>
<evidence type="ECO:0000256" key="3">
    <source>
        <dbReference type="ARBA" id="ARBA00022679"/>
    </source>
</evidence>
<keyword evidence="5" id="KW-0472">Membrane</keyword>
<dbReference type="InterPro" id="IPR007657">
    <property type="entry name" value="Glycosyltransferase_61"/>
</dbReference>
<keyword evidence="2" id="KW-0328">Glycosyltransferase</keyword>
<keyword evidence="3" id="KW-0808">Transferase</keyword>
<dbReference type="InterPro" id="IPR049625">
    <property type="entry name" value="Glyco_transf_61_cat"/>
</dbReference>
<dbReference type="Proteomes" id="UP000298416">
    <property type="component" value="Unassembled WGS sequence"/>
</dbReference>
<evidence type="ECO:0000256" key="1">
    <source>
        <dbReference type="ARBA" id="ARBA00004323"/>
    </source>
</evidence>
<reference evidence="7" key="1">
    <citation type="submission" date="2018-01" db="EMBL/GenBank/DDBJ databases">
        <authorList>
            <person name="Mao J.F."/>
        </authorList>
    </citation>
    <scope>NUCLEOTIDE SEQUENCE</scope>
    <source>
        <strain evidence="7">Huo1</strain>
        <tissue evidence="7">Leaf</tissue>
    </source>
</reference>
<evidence type="ECO:0000256" key="4">
    <source>
        <dbReference type="ARBA" id="ARBA00023180"/>
    </source>
</evidence>
<protein>
    <recommendedName>
        <fullName evidence="6">Glycosyltransferase 61 catalytic domain-containing protein</fullName>
    </recommendedName>
</protein>
<dbReference type="PANTHER" id="PTHR48437:SF1">
    <property type="entry name" value="INITIATOR BINDING DOMAIN-CONTAINING PROTEIN"/>
    <property type="match status" value="1"/>
</dbReference>
<comment type="subcellular location">
    <subcellularLocation>
        <location evidence="1">Golgi apparatus membrane</location>
        <topology evidence="1">Single-pass type II membrane protein</topology>
    </subcellularLocation>
</comment>
<reference evidence="7" key="2">
    <citation type="submission" date="2020-08" db="EMBL/GenBank/DDBJ databases">
        <title>Plant Genome Project.</title>
        <authorList>
            <person name="Zhang R.-G."/>
        </authorList>
    </citation>
    <scope>NUCLEOTIDE SEQUENCE</scope>
    <source>
        <strain evidence="7">Huo1</strain>
        <tissue evidence="7">Leaf</tissue>
    </source>
</reference>
<feature type="domain" description="Glycosyltransferase 61 catalytic" evidence="6">
    <location>
        <begin position="321"/>
        <end position="447"/>
    </location>
</feature>
<evidence type="ECO:0000256" key="5">
    <source>
        <dbReference type="SAM" id="Phobius"/>
    </source>
</evidence>
<sequence>MKTCRARVKKIVVALFAFNSISLYLFFSFHPDHRSPFNTPTALPYSQSHLSLSLKPWPILPSYLPWSHNPHTKFNSCEAFFGNGFTKEGEQVLLGGGGWFRCYYSDALKTSVCEGGRIRMIPDKIDMSHGGEKLESVIGRNESEELPNFQDGAFQIEVADRSKIGKQMVDEEFLDKFFEKGEILRHTVRELIRSTRLSMPMNLFALRLWIEEPAILVTRFEYANLFHTVTEWYSAYVASRVTGLPNRPHLCFVDGHCEAPLQETWAALFSSLTYAKNFTGPVCFRHAILAPLGYETALFKGITQTIDCYGASAHDLLKIPNDNKTARLSEFGEMIIAALGFPVDRHHIPKPNSGHNILFVRREDYMAHPRHAGKVESRLSNEQEVFDSINIWASNHSKCRLNVVNGLFAHMPMKEQVRAIQDASVIVGAHGAGLTHIVYATPNTVILEISNNDYRGGGHFQLIAQWKGLGYHAIFLSGTYARTPRVINKLSNILSGLGC</sequence>
<keyword evidence="8" id="KW-1185">Reference proteome</keyword>
<dbReference type="GO" id="GO:0016763">
    <property type="term" value="F:pentosyltransferase activity"/>
    <property type="evidence" value="ECO:0007669"/>
    <property type="project" value="UniProtKB-ARBA"/>
</dbReference>
<dbReference type="GO" id="GO:0000139">
    <property type="term" value="C:Golgi membrane"/>
    <property type="evidence" value="ECO:0007669"/>
    <property type="project" value="UniProtKB-SubCell"/>
</dbReference>
<comment type="caution">
    <text evidence="7">The sequence shown here is derived from an EMBL/GenBank/DDBJ whole genome shotgun (WGS) entry which is preliminary data.</text>
</comment>
<dbReference type="PANTHER" id="PTHR48437">
    <property type="entry name" value="INITIATOR BINDING DOMAIN-CONTAINING PROTEIN"/>
    <property type="match status" value="1"/>
</dbReference>
<dbReference type="AlphaFoldDB" id="A0A8X8VU68"/>
<accession>A0A8X8VU68</accession>